<comment type="caution">
    <text evidence="4">The sequence shown here is derived from an EMBL/GenBank/DDBJ whole genome shotgun (WGS) entry which is preliminary data.</text>
</comment>
<dbReference type="Pfam" id="PF00072">
    <property type="entry name" value="Response_reg"/>
    <property type="match status" value="1"/>
</dbReference>
<reference evidence="4 5" key="1">
    <citation type="submission" date="2021-07" db="EMBL/GenBank/DDBJ databases">
        <title>The Aristolochia fimbriata genome: insights into angiosperm evolution, floral development and chemical biosynthesis.</title>
        <authorList>
            <person name="Jiao Y."/>
        </authorList>
    </citation>
    <scope>NUCLEOTIDE SEQUENCE [LARGE SCALE GENOMIC DNA]</scope>
    <source>
        <strain evidence="4">IBCAS-2021</strain>
        <tissue evidence="4">Leaf</tissue>
    </source>
</reference>
<dbReference type="EMBL" id="JAINDJ010000005">
    <property type="protein sequence ID" value="KAG9447051.1"/>
    <property type="molecule type" value="Genomic_DNA"/>
</dbReference>
<feature type="transmembrane region" description="Helical" evidence="2">
    <location>
        <begin position="46"/>
        <end position="72"/>
    </location>
</feature>
<evidence type="ECO:0000256" key="1">
    <source>
        <dbReference type="PROSITE-ProRule" id="PRU00169"/>
    </source>
</evidence>
<dbReference type="Gene3D" id="3.40.50.2300">
    <property type="match status" value="1"/>
</dbReference>
<sequence length="359" mass="39942">MKTRPSDTATYYYSHSTSSPCSIPPHAPHFPFLSLSLSTVTPTTKILFLPVLVSVTLSLSSFQLQSLGAVLFHNRLGFQGGVMSLGEKRLPGSGILAVALLSCIDSDWVVGSFWFAIAFLSWVVLESNWVEKMMVRIRKGRLKGKRSVLQSIEIFSEWRRTEISFTEENNASMAPGFLNHSNLFAGNRCFWLSGSLSAQPRDASSSPCNMTSGGRNIVFPAKTNTADPTVGKILLVEDTEINRILLRKLFRDLNVLFEEAENGQIAVDYFKQGKNYDLVLMDKEMPVMDGHEATRQLRLLGVKTPIIALTGNSLPSDKDMFFEAGADEFKTKPLSRDELVRLLARYGLERPVPAIRRAS</sequence>
<keyword evidence="2" id="KW-0472">Membrane</keyword>
<accession>A0AAV7EF57</accession>
<dbReference type="InterPro" id="IPR052048">
    <property type="entry name" value="ST_Response_Regulator"/>
</dbReference>
<proteinExistence type="predicted"/>
<dbReference type="InterPro" id="IPR001789">
    <property type="entry name" value="Sig_transdc_resp-reg_receiver"/>
</dbReference>
<dbReference type="AlphaFoldDB" id="A0AAV7EF57"/>
<feature type="domain" description="Response regulatory" evidence="3">
    <location>
        <begin position="232"/>
        <end position="347"/>
    </location>
</feature>
<dbReference type="PROSITE" id="PS50110">
    <property type="entry name" value="RESPONSE_REGULATORY"/>
    <property type="match status" value="1"/>
</dbReference>
<gene>
    <name evidence="4" type="ORF">H6P81_013179</name>
</gene>
<dbReference type="SMART" id="SM00448">
    <property type="entry name" value="REC"/>
    <property type="match status" value="1"/>
</dbReference>
<dbReference type="PANTHER" id="PTHR43228">
    <property type="entry name" value="TWO-COMPONENT RESPONSE REGULATOR"/>
    <property type="match status" value="1"/>
</dbReference>
<feature type="modified residue" description="4-aspartylphosphate" evidence="1">
    <location>
        <position position="282"/>
    </location>
</feature>
<name>A0AAV7EF57_ARIFI</name>
<keyword evidence="5" id="KW-1185">Reference proteome</keyword>
<evidence type="ECO:0000313" key="4">
    <source>
        <dbReference type="EMBL" id="KAG9447051.1"/>
    </source>
</evidence>
<keyword evidence="1" id="KW-0597">Phosphoprotein</keyword>
<organism evidence="4 5">
    <name type="scientific">Aristolochia fimbriata</name>
    <name type="common">White veined hardy Dutchman's pipe vine</name>
    <dbReference type="NCBI Taxonomy" id="158543"/>
    <lineage>
        <taxon>Eukaryota</taxon>
        <taxon>Viridiplantae</taxon>
        <taxon>Streptophyta</taxon>
        <taxon>Embryophyta</taxon>
        <taxon>Tracheophyta</taxon>
        <taxon>Spermatophyta</taxon>
        <taxon>Magnoliopsida</taxon>
        <taxon>Magnoliidae</taxon>
        <taxon>Piperales</taxon>
        <taxon>Aristolochiaceae</taxon>
        <taxon>Aristolochia</taxon>
    </lineage>
</organism>
<evidence type="ECO:0000256" key="2">
    <source>
        <dbReference type="SAM" id="Phobius"/>
    </source>
</evidence>
<evidence type="ECO:0000259" key="3">
    <source>
        <dbReference type="PROSITE" id="PS50110"/>
    </source>
</evidence>
<keyword evidence="2" id="KW-0812">Transmembrane</keyword>
<dbReference type="Proteomes" id="UP000825729">
    <property type="component" value="Unassembled WGS sequence"/>
</dbReference>
<dbReference type="InterPro" id="IPR011006">
    <property type="entry name" value="CheY-like_superfamily"/>
</dbReference>
<dbReference type="PANTHER" id="PTHR43228:SF1">
    <property type="entry name" value="TWO-COMPONENT RESPONSE REGULATOR ARR22"/>
    <property type="match status" value="1"/>
</dbReference>
<feature type="transmembrane region" description="Helical" evidence="2">
    <location>
        <begin position="92"/>
        <end position="125"/>
    </location>
</feature>
<dbReference type="GO" id="GO:0000160">
    <property type="term" value="P:phosphorelay signal transduction system"/>
    <property type="evidence" value="ECO:0007669"/>
    <property type="project" value="InterPro"/>
</dbReference>
<keyword evidence="2" id="KW-1133">Transmembrane helix</keyword>
<dbReference type="SUPFAM" id="SSF52172">
    <property type="entry name" value="CheY-like"/>
    <property type="match status" value="1"/>
</dbReference>
<evidence type="ECO:0000313" key="5">
    <source>
        <dbReference type="Proteomes" id="UP000825729"/>
    </source>
</evidence>
<dbReference type="CDD" id="cd17546">
    <property type="entry name" value="REC_hyHK_CKI1_RcsC-like"/>
    <property type="match status" value="1"/>
</dbReference>
<protein>
    <recommendedName>
        <fullName evidence="3">Response regulatory domain-containing protein</fullName>
    </recommendedName>
</protein>